<evidence type="ECO:0000313" key="3">
    <source>
        <dbReference type="Proteomes" id="UP000789901"/>
    </source>
</evidence>
<comment type="caution">
    <text evidence="2">The sequence shown here is derived from an EMBL/GenBank/DDBJ whole genome shotgun (WGS) entry which is preliminary data.</text>
</comment>
<keyword evidence="1" id="KW-1133">Transmembrane helix</keyword>
<feature type="transmembrane region" description="Helical" evidence="1">
    <location>
        <begin position="51"/>
        <end position="70"/>
    </location>
</feature>
<sequence>GKQINYKFNHELPKDKNSLAGKVSTPLCVAQLLTELLEIEKAKGKIVYDECIGVGALASFVDTYVLLYYYPANSYDQA</sequence>
<protein>
    <submittedName>
        <fullName evidence="2">40187_t:CDS:1</fullName>
    </submittedName>
</protein>
<name>A0ABN7WLQ4_GIGMA</name>
<keyword evidence="3" id="KW-1185">Reference proteome</keyword>
<dbReference type="SUPFAM" id="SSF53335">
    <property type="entry name" value="S-adenosyl-L-methionine-dependent methyltransferases"/>
    <property type="match status" value="1"/>
</dbReference>
<accession>A0ABN7WLQ4</accession>
<keyword evidence="1" id="KW-0472">Membrane</keyword>
<gene>
    <name evidence="2" type="ORF">GMARGA_LOCUS31864</name>
</gene>
<evidence type="ECO:0000256" key="1">
    <source>
        <dbReference type="SAM" id="Phobius"/>
    </source>
</evidence>
<dbReference type="Proteomes" id="UP000789901">
    <property type="component" value="Unassembled WGS sequence"/>
</dbReference>
<feature type="non-terminal residue" evidence="2">
    <location>
        <position position="1"/>
    </location>
</feature>
<organism evidence="2 3">
    <name type="scientific">Gigaspora margarita</name>
    <dbReference type="NCBI Taxonomy" id="4874"/>
    <lineage>
        <taxon>Eukaryota</taxon>
        <taxon>Fungi</taxon>
        <taxon>Fungi incertae sedis</taxon>
        <taxon>Mucoromycota</taxon>
        <taxon>Glomeromycotina</taxon>
        <taxon>Glomeromycetes</taxon>
        <taxon>Diversisporales</taxon>
        <taxon>Gigasporaceae</taxon>
        <taxon>Gigaspora</taxon>
    </lineage>
</organism>
<evidence type="ECO:0000313" key="2">
    <source>
        <dbReference type="EMBL" id="CAG8834066.1"/>
    </source>
</evidence>
<keyword evidence="1" id="KW-0812">Transmembrane</keyword>
<dbReference type="InterPro" id="IPR029063">
    <property type="entry name" value="SAM-dependent_MTases_sf"/>
</dbReference>
<reference evidence="2 3" key="1">
    <citation type="submission" date="2021-06" db="EMBL/GenBank/DDBJ databases">
        <authorList>
            <person name="Kallberg Y."/>
            <person name="Tangrot J."/>
            <person name="Rosling A."/>
        </authorList>
    </citation>
    <scope>NUCLEOTIDE SEQUENCE [LARGE SCALE GENOMIC DNA]</scope>
    <source>
        <strain evidence="2 3">120-4 pot B 10/14</strain>
    </source>
</reference>
<proteinExistence type="predicted"/>
<dbReference type="EMBL" id="CAJVQB010048609">
    <property type="protein sequence ID" value="CAG8834066.1"/>
    <property type="molecule type" value="Genomic_DNA"/>
</dbReference>
<feature type="non-terminal residue" evidence="2">
    <location>
        <position position="78"/>
    </location>
</feature>